<feature type="compositionally biased region" description="Low complexity" evidence="1">
    <location>
        <begin position="473"/>
        <end position="499"/>
    </location>
</feature>
<feature type="region of interest" description="Disordered" evidence="1">
    <location>
        <begin position="543"/>
        <end position="607"/>
    </location>
</feature>
<dbReference type="InterPro" id="IPR037191">
    <property type="entry name" value="VPS9_dom_sf"/>
</dbReference>
<dbReference type="Proteomes" id="UP000007703">
    <property type="component" value="Unassembled WGS sequence"/>
</dbReference>
<feature type="domain" description="VPS9" evidence="2">
    <location>
        <begin position="165"/>
        <end position="411"/>
    </location>
</feature>
<dbReference type="AlphaFoldDB" id="C4YCK5"/>
<gene>
    <name evidence="3" type="ORF">CLUG_05933</name>
</gene>
<evidence type="ECO:0000256" key="1">
    <source>
        <dbReference type="SAM" id="MobiDB-lite"/>
    </source>
</evidence>
<accession>C4YCK5</accession>
<reference evidence="3 4" key="1">
    <citation type="journal article" date="2009" name="Nature">
        <title>Evolution of pathogenicity and sexual reproduction in eight Candida genomes.</title>
        <authorList>
            <person name="Butler G."/>
            <person name="Rasmussen M.D."/>
            <person name="Lin M.F."/>
            <person name="Santos M.A."/>
            <person name="Sakthikumar S."/>
            <person name="Munro C.A."/>
            <person name="Rheinbay E."/>
            <person name="Grabherr M."/>
            <person name="Forche A."/>
            <person name="Reedy J.L."/>
            <person name="Agrafioti I."/>
            <person name="Arnaud M.B."/>
            <person name="Bates S."/>
            <person name="Brown A.J."/>
            <person name="Brunke S."/>
            <person name="Costanzo M.C."/>
            <person name="Fitzpatrick D.A."/>
            <person name="de Groot P.W."/>
            <person name="Harris D."/>
            <person name="Hoyer L.L."/>
            <person name="Hube B."/>
            <person name="Klis F.M."/>
            <person name="Kodira C."/>
            <person name="Lennard N."/>
            <person name="Logue M.E."/>
            <person name="Martin R."/>
            <person name="Neiman A.M."/>
            <person name="Nikolaou E."/>
            <person name="Quail M.A."/>
            <person name="Quinn J."/>
            <person name="Santos M.C."/>
            <person name="Schmitzberger F.F."/>
            <person name="Sherlock G."/>
            <person name="Shah P."/>
            <person name="Silverstein K.A."/>
            <person name="Skrzypek M.S."/>
            <person name="Soll D."/>
            <person name="Staggs R."/>
            <person name="Stansfield I."/>
            <person name="Stumpf M.P."/>
            <person name="Sudbery P.E."/>
            <person name="Srikantha T."/>
            <person name="Zeng Q."/>
            <person name="Berman J."/>
            <person name="Berriman M."/>
            <person name="Heitman J."/>
            <person name="Gow N.A."/>
            <person name="Lorenz M.C."/>
            <person name="Birren B.W."/>
            <person name="Kellis M."/>
            <person name="Cuomo C.A."/>
        </authorList>
    </citation>
    <scope>NUCLEOTIDE SEQUENCE [LARGE SCALE GENOMIC DNA]</scope>
    <source>
        <strain evidence="3 4">ATCC 42720</strain>
    </source>
</reference>
<dbReference type="GeneID" id="8494691"/>
<dbReference type="InterPro" id="IPR003123">
    <property type="entry name" value="VPS9"/>
</dbReference>
<organism evidence="3 4">
    <name type="scientific">Clavispora lusitaniae (strain ATCC 42720)</name>
    <name type="common">Yeast</name>
    <name type="synonym">Candida lusitaniae</name>
    <dbReference type="NCBI Taxonomy" id="306902"/>
    <lineage>
        <taxon>Eukaryota</taxon>
        <taxon>Fungi</taxon>
        <taxon>Dikarya</taxon>
        <taxon>Ascomycota</taxon>
        <taxon>Saccharomycotina</taxon>
        <taxon>Pichiomycetes</taxon>
        <taxon>Metschnikowiaceae</taxon>
        <taxon>Clavispora</taxon>
    </lineage>
</organism>
<dbReference type="Gene3D" id="1.20.1050.80">
    <property type="entry name" value="VPS9 domain"/>
    <property type="match status" value="1"/>
</dbReference>
<proteinExistence type="predicted"/>
<dbReference type="OrthoDB" id="10264848at2759"/>
<dbReference type="EMBL" id="CH408083">
    <property type="protein sequence ID" value="EEQ41805.1"/>
    <property type="molecule type" value="Genomic_DNA"/>
</dbReference>
<evidence type="ECO:0000259" key="2">
    <source>
        <dbReference type="PROSITE" id="PS51205"/>
    </source>
</evidence>
<dbReference type="Pfam" id="PF02204">
    <property type="entry name" value="VPS9"/>
    <property type="match status" value="1"/>
</dbReference>
<evidence type="ECO:0000313" key="3">
    <source>
        <dbReference type="EMBL" id="EEQ41805.1"/>
    </source>
</evidence>
<dbReference type="HOGENOM" id="CLU_019463_0_0_1"/>
<dbReference type="InParanoid" id="C4YCK5"/>
<dbReference type="VEuPathDB" id="FungiDB:CLUG_05933"/>
<protein>
    <recommendedName>
        <fullName evidence="2">VPS9 domain-containing protein</fullName>
    </recommendedName>
</protein>
<evidence type="ECO:0000313" key="4">
    <source>
        <dbReference type="Proteomes" id="UP000007703"/>
    </source>
</evidence>
<feature type="region of interest" description="Disordered" evidence="1">
    <location>
        <begin position="445"/>
        <end position="511"/>
    </location>
</feature>
<feature type="compositionally biased region" description="Basic and acidic residues" evidence="1">
    <location>
        <begin position="550"/>
        <end position="560"/>
    </location>
</feature>
<name>C4YCK5_CLAL4</name>
<sequence length="662" mass="74756">MSTLHQVTQEVTDNIAKEIHPTVSALVESFTIYLKEPRYQNPLTLKELAILFQAFYADLNSLCIQIYTQSNTNKRSLLRKSAFFNDRPDVYDYLIAIANYSASSIKLVRRSDAKALFQLRVFAYYKFLTIINTIEKATYDLFTSRNPGDKFTLYDKIFRFDRNDILTQKLLSEKIHVFRQLKMPLSYFFEHPSSEKSLKLDAFFADLDKNDNIMLRKIQHSFKSLDEVRTPSAKLKHIVKVQKFLIVLLSSFYDDDSSKVNNDILLPALIYIIIYYLPESSHGCGLDLFLNFTFVKNFVNLLSPYEVDCTLLTLGSSLYAYDPTNKNRTFTKSSKKPSSNLYELLNLTDAGPQEEDSDPDFHIDEKLFESDIQVTNYIQTKFLNNGELQYYLTNFEAILYFLMNTTIKEIVPEDFDLPDSYVNYEPIMKPLHKIVEETNKRRNSHLDATQHEQEHSQAQESEALNAELRSNRSRSSSLLNTITSAVSQSVSRSRSNSTALKSPSRDSYPYGTDFEASLNGSLGNDGYGLGRMRNILGRIGSVSSMQLKPHSPDDEAEGHASGDGNAGDYFRFKGSSSFLERMSPSPTRTRSASLGSQLGTPNSSRRATLTTKFSSGVTDFMNKLGAVTSAATTQNSSETVVESPLLANQATAPAQQCNGVTN</sequence>
<feature type="compositionally biased region" description="Basic and acidic residues" evidence="1">
    <location>
        <begin position="445"/>
        <end position="457"/>
    </location>
</feature>
<dbReference type="PROSITE" id="PS51205">
    <property type="entry name" value="VPS9"/>
    <property type="match status" value="1"/>
</dbReference>
<dbReference type="KEGG" id="clu:CLUG_05933"/>
<dbReference type="OMA" id="QILDKWF"/>
<feature type="compositionally biased region" description="Polar residues" evidence="1">
    <location>
        <begin position="574"/>
        <end position="607"/>
    </location>
</feature>
<dbReference type="STRING" id="306902.C4YCK5"/>
<dbReference type="SUPFAM" id="SSF109993">
    <property type="entry name" value="VPS9 domain"/>
    <property type="match status" value="1"/>
</dbReference>